<dbReference type="Pfam" id="PF07690">
    <property type="entry name" value="MFS_1"/>
    <property type="match status" value="1"/>
</dbReference>
<comment type="caution">
    <text evidence="8">The sequence shown here is derived from an EMBL/GenBank/DDBJ whole genome shotgun (WGS) entry which is preliminary data.</text>
</comment>
<feature type="transmembrane region" description="Helical" evidence="6">
    <location>
        <begin position="420"/>
        <end position="445"/>
    </location>
</feature>
<dbReference type="InterPro" id="IPR011701">
    <property type="entry name" value="MFS"/>
</dbReference>
<dbReference type="InterPro" id="IPR020846">
    <property type="entry name" value="MFS_dom"/>
</dbReference>
<keyword evidence="3 6" id="KW-0812">Transmembrane</keyword>
<dbReference type="EMBL" id="JBHSBB010000010">
    <property type="protein sequence ID" value="MFC4032674.1"/>
    <property type="molecule type" value="Genomic_DNA"/>
</dbReference>
<evidence type="ECO:0000313" key="9">
    <source>
        <dbReference type="Proteomes" id="UP001595765"/>
    </source>
</evidence>
<proteinExistence type="predicted"/>
<dbReference type="PANTHER" id="PTHR23501">
    <property type="entry name" value="MAJOR FACILITATOR SUPERFAMILY"/>
    <property type="match status" value="1"/>
</dbReference>
<feature type="domain" description="Major facilitator superfamily (MFS) profile" evidence="7">
    <location>
        <begin position="2"/>
        <end position="448"/>
    </location>
</feature>
<dbReference type="Proteomes" id="UP001595765">
    <property type="component" value="Unassembled WGS sequence"/>
</dbReference>
<keyword evidence="5 6" id="KW-0472">Membrane</keyword>
<feature type="transmembrane region" description="Helical" evidence="6">
    <location>
        <begin position="256"/>
        <end position="279"/>
    </location>
</feature>
<protein>
    <submittedName>
        <fullName evidence="8">MFS transporter</fullName>
    </submittedName>
</protein>
<feature type="transmembrane region" description="Helical" evidence="6">
    <location>
        <begin position="353"/>
        <end position="376"/>
    </location>
</feature>
<evidence type="ECO:0000256" key="3">
    <source>
        <dbReference type="ARBA" id="ARBA00022692"/>
    </source>
</evidence>
<evidence type="ECO:0000313" key="8">
    <source>
        <dbReference type="EMBL" id="MFC4032674.1"/>
    </source>
</evidence>
<reference evidence="9" key="1">
    <citation type="journal article" date="2019" name="Int. J. Syst. Evol. Microbiol.">
        <title>The Global Catalogue of Microorganisms (GCM) 10K type strain sequencing project: providing services to taxonomists for standard genome sequencing and annotation.</title>
        <authorList>
            <consortium name="The Broad Institute Genomics Platform"/>
            <consortium name="The Broad Institute Genome Sequencing Center for Infectious Disease"/>
            <person name="Wu L."/>
            <person name="Ma J."/>
        </authorList>
    </citation>
    <scope>NUCLEOTIDE SEQUENCE [LARGE SCALE GENOMIC DNA]</scope>
    <source>
        <strain evidence="9">CGMCC 4.7237</strain>
    </source>
</reference>
<dbReference type="InterPro" id="IPR036259">
    <property type="entry name" value="MFS_trans_sf"/>
</dbReference>
<evidence type="ECO:0000256" key="1">
    <source>
        <dbReference type="ARBA" id="ARBA00004429"/>
    </source>
</evidence>
<name>A0ABV8HKZ4_9ACTN</name>
<feature type="transmembrane region" description="Helical" evidence="6">
    <location>
        <begin position="73"/>
        <end position="95"/>
    </location>
</feature>
<comment type="subcellular location">
    <subcellularLocation>
        <location evidence="1">Cell inner membrane</location>
        <topology evidence="1">Multi-pass membrane protein</topology>
    </subcellularLocation>
</comment>
<feature type="transmembrane region" description="Helical" evidence="6">
    <location>
        <begin position="299"/>
        <end position="319"/>
    </location>
</feature>
<evidence type="ECO:0000256" key="5">
    <source>
        <dbReference type="ARBA" id="ARBA00023136"/>
    </source>
</evidence>
<organism evidence="8 9">
    <name type="scientific">Streptomyces polygonati</name>
    <dbReference type="NCBI Taxonomy" id="1617087"/>
    <lineage>
        <taxon>Bacteria</taxon>
        <taxon>Bacillati</taxon>
        <taxon>Actinomycetota</taxon>
        <taxon>Actinomycetes</taxon>
        <taxon>Kitasatosporales</taxon>
        <taxon>Streptomycetaceae</taxon>
        <taxon>Streptomyces</taxon>
    </lineage>
</organism>
<evidence type="ECO:0000256" key="6">
    <source>
        <dbReference type="SAM" id="Phobius"/>
    </source>
</evidence>
<dbReference type="RefSeq" id="WP_386429778.1">
    <property type="nucleotide sequence ID" value="NZ_JBHSBB010000010.1"/>
</dbReference>
<feature type="transmembrane region" description="Helical" evidence="6">
    <location>
        <begin position="193"/>
        <end position="213"/>
    </location>
</feature>
<keyword evidence="2" id="KW-0813">Transport</keyword>
<feature type="transmembrane region" description="Helical" evidence="6">
    <location>
        <begin position="132"/>
        <end position="155"/>
    </location>
</feature>
<feature type="transmembrane region" description="Helical" evidence="6">
    <location>
        <begin position="42"/>
        <end position="61"/>
    </location>
</feature>
<sequence>MGNYPAAVALVLLALSPFLVLTTAVSLFQPTLMKDLHATRFELQLAGGMSNAGYAFGAVAAADLTQRLARRHVYIFCEGGFVVASVVALTATGIGQFATGVVLQGLFTGMLLVAALPPLITTHGADKVPNTAAVISLGLFGMVTAGPVVGGLVGSEGGWRLLYTSVTVLAAIGLTIGAMTFEGNDPPARRARFDWLAIPLAAGTTALPFFGVSWLSRGDFSDTEFIAPVVVGLVIGIILVAGQYQKAVPLMPMRPISNTLPVTGVAAAMVVGATFTTLLELSEVYLVQVSHLSPVRTGLLLAPQLLGVAISAAVFHRLVLTRYTPYLALSGLISVAVAAGILLGITPSNSSPIVAVAAFFLGYGAGAGVTPGLFLAGFSVSAAQLGPTFALVELLRSEAAFLLGPILLRLAETQTSFHKGFHLSVLVMLIFTAVSGVLLVGLFWAGGRAPRAPDIDSWMAATGPGYHSPPLNARFLKNTG</sequence>
<dbReference type="PANTHER" id="PTHR23501:SF191">
    <property type="entry name" value="VACUOLAR BASIC AMINO ACID TRANSPORTER 4"/>
    <property type="match status" value="1"/>
</dbReference>
<dbReference type="Gene3D" id="1.20.1250.20">
    <property type="entry name" value="MFS general substrate transporter like domains"/>
    <property type="match status" value="1"/>
</dbReference>
<dbReference type="SUPFAM" id="SSF103473">
    <property type="entry name" value="MFS general substrate transporter"/>
    <property type="match status" value="1"/>
</dbReference>
<keyword evidence="4 6" id="KW-1133">Transmembrane helix</keyword>
<gene>
    <name evidence="8" type="ORF">ACFO3J_14415</name>
</gene>
<feature type="transmembrane region" description="Helical" evidence="6">
    <location>
        <begin position="161"/>
        <end position="181"/>
    </location>
</feature>
<feature type="transmembrane region" description="Helical" evidence="6">
    <location>
        <begin position="326"/>
        <end position="347"/>
    </location>
</feature>
<feature type="transmembrane region" description="Helical" evidence="6">
    <location>
        <begin position="101"/>
        <end position="120"/>
    </location>
</feature>
<dbReference type="PROSITE" id="PS50850">
    <property type="entry name" value="MFS"/>
    <property type="match status" value="1"/>
</dbReference>
<keyword evidence="9" id="KW-1185">Reference proteome</keyword>
<feature type="transmembrane region" description="Helical" evidence="6">
    <location>
        <begin position="225"/>
        <end position="244"/>
    </location>
</feature>
<accession>A0ABV8HKZ4</accession>
<evidence type="ECO:0000256" key="4">
    <source>
        <dbReference type="ARBA" id="ARBA00022989"/>
    </source>
</evidence>
<evidence type="ECO:0000256" key="2">
    <source>
        <dbReference type="ARBA" id="ARBA00022448"/>
    </source>
</evidence>
<evidence type="ECO:0000259" key="7">
    <source>
        <dbReference type="PROSITE" id="PS50850"/>
    </source>
</evidence>